<proteinExistence type="evidence at transcript level"/>
<reference evidence="1" key="1">
    <citation type="journal article" date="1990" name="Gene">
        <title>A cDNA encoding human ribosomal protein S24.</title>
        <authorList>
            <person name="Brown S.J."/>
            <person name="Jewell A."/>
            <person name="Maki C.G."/>
            <person name="Roufa D.J."/>
        </authorList>
    </citation>
    <scope>NUCLEOTIDE SEQUENCE</scope>
</reference>
<protein>
    <submittedName>
        <fullName evidence="1">Ribosomal protein S24 mRNA</fullName>
    </submittedName>
</protein>
<dbReference type="GO" id="GO:0005840">
    <property type="term" value="C:ribosome"/>
    <property type="evidence" value="ECO:0007669"/>
    <property type="project" value="UniProtKB-KW"/>
</dbReference>
<evidence type="ECO:0000313" key="1">
    <source>
        <dbReference type="EMBL" id="AAA36587.1"/>
    </source>
</evidence>
<keyword evidence="1" id="KW-0687">Ribonucleoprotein</keyword>
<dbReference type="EMBL" id="M31520">
    <property type="protein sequence ID" value="AAA36587.1"/>
    <property type="molecule type" value="mRNA"/>
</dbReference>
<organism evidence="1">
    <name type="scientific">Homo sapiens</name>
    <name type="common">Human</name>
    <dbReference type="NCBI Taxonomy" id="9606"/>
    <lineage>
        <taxon>Eukaryota</taxon>
        <taxon>Metazoa</taxon>
        <taxon>Chordata</taxon>
        <taxon>Craniata</taxon>
        <taxon>Vertebrata</taxon>
        <taxon>Euteleostomi</taxon>
        <taxon>Mammalia</taxon>
        <taxon>Eutheria</taxon>
        <taxon>Euarchontoglires</taxon>
        <taxon>Primates</taxon>
        <taxon>Haplorrhini</taxon>
        <taxon>Catarrhini</taxon>
        <taxon>Hominidae</taxon>
        <taxon>Homo</taxon>
    </lineage>
</organism>
<dbReference type="PeptideAtlas" id="A2N8M3"/>
<sequence>MFLQEEAALKAL</sequence>
<accession>A2N8M3</accession>
<keyword evidence="1" id="KW-0689">Ribosomal protein</keyword>
<name>A2N8M3_HUMAN</name>